<reference evidence="1 2" key="1">
    <citation type="submission" date="2018-12" db="EMBL/GenBank/DDBJ databases">
        <title>Complete genome of Litorilituus sediminis.</title>
        <authorList>
            <person name="Liu A."/>
            <person name="Rong J."/>
        </authorList>
    </citation>
    <scope>NUCLEOTIDE SEQUENCE [LARGE SCALE GENOMIC DNA]</scope>
    <source>
        <strain evidence="1 2">JCM 17549</strain>
    </source>
</reference>
<proteinExistence type="predicted"/>
<evidence type="ECO:0000313" key="1">
    <source>
        <dbReference type="EMBL" id="QBG36201.1"/>
    </source>
</evidence>
<organism evidence="1 2">
    <name type="scientific">Litorilituus sediminis</name>
    <dbReference type="NCBI Taxonomy" id="718192"/>
    <lineage>
        <taxon>Bacteria</taxon>
        <taxon>Pseudomonadati</taxon>
        <taxon>Pseudomonadota</taxon>
        <taxon>Gammaproteobacteria</taxon>
        <taxon>Alteromonadales</taxon>
        <taxon>Colwelliaceae</taxon>
        <taxon>Litorilituus</taxon>
    </lineage>
</organism>
<dbReference type="Gene3D" id="3.40.50.10600">
    <property type="entry name" value="SpoIIaa-like domains"/>
    <property type="match status" value="1"/>
</dbReference>
<accession>A0A4P6P414</accession>
<dbReference type="OrthoDB" id="1443546at2"/>
<gene>
    <name evidence="1" type="ORF">EMK97_10975</name>
</gene>
<dbReference type="Proteomes" id="UP000290244">
    <property type="component" value="Chromosome"/>
</dbReference>
<protein>
    <submittedName>
        <fullName evidence="1">STAS/SEC14 domain-containing protein</fullName>
    </submittedName>
</protein>
<dbReference type="EMBL" id="CP034759">
    <property type="protein sequence ID" value="QBG36201.1"/>
    <property type="molecule type" value="Genomic_DNA"/>
</dbReference>
<name>A0A4P6P414_9GAMM</name>
<dbReference type="KEGG" id="lsd:EMK97_10975"/>
<dbReference type="Pfam" id="PF11964">
    <property type="entry name" value="SpoIIAA-like"/>
    <property type="match status" value="1"/>
</dbReference>
<sequence length="121" mass="13367">MTTHRVSFAQIKALTTTLGEIIVDQGVDIDIDMVREIHQALTEIFPQSFSLLINKKNSYSTQLDALILFGQLETINKIAVFAPNSLAKLSADFAATIPSSAELDIEVFTDKNDALAWLKQN</sequence>
<dbReference type="InterPro" id="IPR021866">
    <property type="entry name" value="SpoIIAA-like"/>
</dbReference>
<dbReference type="RefSeq" id="WP_130602126.1">
    <property type="nucleotide sequence ID" value="NZ_CP034759.1"/>
</dbReference>
<dbReference type="AlphaFoldDB" id="A0A4P6P414"/>
<dbReference type="InterPro" id="IPR038396">
    <property type="entry name" value="SpoIIAA-like_sf"/>
</dbReference>
<keyword evidence="2" id="KW-1185">Reference proteome</keyword>
<evidence type="ECO:0000313" key="2">
    <source>
        <dbReference type="Proteomes" id="UP000290244"/>
    </source>
</evidence>